<evidence type="ECO:0000256" key="15">
    <source>
        <dbReference type="SAM" id="Phobius"/>
    </source>
</evidence>
<feature type="domain" description="Histidine kinase" evidence="16">
    <location>
        <begin position="236"/>
        <end position="435"/>
    </location>
</feature>
<evidence type="ECO:0000256" key="7">
    <source>
        <dbReference type="ARBA" id="ARBA00022679"/>
    </source>
</evidence>
<evidence type="ECO:0000313" key="19">
    <source>
        <dbReference type="Proteomes" id="UP001242480"/>
    </source>
</evidence>
<keyword evidence="12 15" id="KW-1133">Transmembrane helix</keyword>
<keyword evidence="9" id="KW-0547">Nucleotide-binding</keyword>
<evidence type="ECO:0000256" key="8">
    <source>
        <dbReference type="ARBA" id="ARBA00022692"/>
    </source>
</evidence>
<gene>
    <name evidence="18" type="ORF">QO011_007968</name>
</gene>
<name>A0ABU0JKV6_9HYPH</name>
<keyword evidence="7" id="KW-0808">Transferase</keyword>
<keyword evidence="5" id="KW-0997">Cell inner membrane</keyword>
<dbReference type="InterPro" id="IPR036890">
    <property type="entry name" value="HATPase_C_sf"/>
</dbReference>
<dbReference type="SMART" id="SM00304">
    <property type="entry name" value="HAMP"/>
    <property type="match status" value="1"/>
</dbReference>
<evidence type="ECO:0000256" key="4">
    <source>
        <dbReference type="ARBA" id="ARBA00022475"/>
    </source>
</evidence>
<proteinExistence type="predicted"/>
<dbReference type="GO" id="GO:0016301">
    <property type="term" value="F:kinase activity"/>
    <property type="evidence" value="ECO:0007669"/>
    <property type="project" value="UniProtKB-KW"/>
</dbReference>
<dbReference type="InterPro" id="IPR003661">
    <property type="entry name" value="HisK_dim/P_dom"/>
</dbReference>
<dbReference type="SUPFAM" id="SSF47384">
    <property type="entry name" value="Homodimeric domain of signal transducing histidine kinase"/>
    <property type="match status" value="1"/>
</dbReference>
<evidence type="ECO:0000256" key="13">
    <source>
        <dbReference type="ARBA" id="ARBA00023012"/>
    </source>
</evidence>
<dbReference type="Pfam" id="PF00672">
    <property type="entry name" value="HAMP"/>
    <property type="match status" value="1"/>
</dbReference>
<evidence type="ECO:0000256" key="10">
    <source>
        <dbReference type="ARBA" id="ARBA00022777"/>
    </source>
</evidence>
<dbReference type="PANTHER" id="PTHR44936">
    <property type="entry name" value="SENSOR PROTEIN CREC"/>
    <property type="match status" value="1"/>
</dbReference>
<comment type="subcellular location">
    <subcellularLocation>
        <location evidence="2">Cell inner membrane</location>
        <topology evidence="2">Multi-pass membrane protein</topology>
    </subcellularLocation>
</comment>
<keyword evidence="8 15" id="KW-0812">Transmembrane</keyword>
<dbReference type="Gene3D" id="3.30.565.10">
    <property type="entry name" value="Histidine kinase-like ATPase, C-terminal domain"/>
    <property type="match status" value="1"/>
</dbReference>
<evidence type="ECO:0000256" key="14">
    <source>
        <dbReference type="ARBA" id="ARBA00023136"/>
    </source>
</evidence>
<sequence length="435" mass="45980">MNERLLSLLPQRIGGQIALLVLIAIVVIQTIVTTAFFLERREGGPGGRHAPQNHLAATVRLLDAAPDNAAREGILAAAARAFPDMVIHPAAGAAPAGGDRPPADSDFIRDIRSVGVTVTEEPDAESDKMVLRIRLRDGTELIALSPPPLPPLINSFTFGLLFFAVSAGLLAVWAARGLTAPLTALAQAAADFDIAGDAPPLRERGPEEVRTVARAFNAMHRRIRRLVEDRTRMLAAVGHDLRTPTTRLRLRAEFIEDDHLRAQTLSDLDQMARMIDSAVSMLRDGAAAEPMTRIDLAAALQTICDQHADTGDAVAYDGPDHLSVTARPEEINRAVTNLVQNAVTYGGGAVVRLAAEDAGIVIDVMDEGPGIPGDSKTAMLAPFVRGDAARTMTAASGFGLGLSIAQAIVEAHGGTLSLLDRQPKGLTARIALPAA</sequence>
<evidence type="ECO:0000256" key="9">
    <source>
        <dbReference type="ARBA" id="ARBA00022741"/>
    </source>
</evidence>
<accession>A0ABU0JKV6</accession>
<dbReference type="CDD" id="cd00082">
    <property type="entry name" value="HisKA"/>
    <property type="match status" value="1"/>
</dbReference>
<dbReference type="InterPro" id="IPR036097">
    <property type="entry name" value="HisK_dim/P_sf"/>
</dbReference>
<dbReference type="EMBL" id="JAUSVX010000027">
    <property type="protein sequence ID" value="MDQ0474926.1"/>
    <property type="molecule type" value="Genomic_DNA"/>
</dbReference>
<comment type="caution">
    <text evidence="18">The sequence shown here is derived from an EMBL/GenBank/DDBJ whole genome shotgun (WGS) entry which is preliminary data.</text>
</comment>
<dbReference type="RefSeq" id="WP_307285365.1">
    <property type="nucleotide sequence ID" value="NZ_JAUSVX010000027.1"/>
</dbReference>
<dbReference type="Proteomes" id="UP001242480">
    <property type="component" value="Unassembled WGS sequence"/>
</dbReference>
<keyword evidence="6" id="KW-0597">Phosphoprotein</keyword>
<dbReference type="PANTHER" id="PTHR44936:SF5">
    <property type="entry name" value="SENSOR HISTIDINE KINASE ENVZ"/>
    <property type="match status" value="1"/>
</dbReference>
<evidence type="ECO:0000256" key="6">
    <source>
        <dbReference type="ARBA" id="ARBA00022553"/>
    </source>
</evidence>
<dbReference type="InterPro" id="IPR050980">
    <property type="entry name" value="2C_sensor_his_kinase"/>
</dbReference>
<keyword evidence="19" id="KW-1185">Reference proteome</keyword>
<comment type="catalytic activity">
    <reaction evidence="1">
        <text>ATP + protein L-histidine = ADP + protein N-phospho-L-histidine.</text>
        <dbReference type="EC" id="2.7.13.3"/>
    </reaction>
</comment>
<dbReference type="EC" id="2.7.13.3" evidence="3"/>
<dbReference type="SMART" id="SM00387">
    <property type="entry name" value="HATPase_c"/>
    <property type="match status" value="1"/>
</dbReference>
<keyword evidence="10 18" id="KW-0418">Kinase</keyword>
<dbReference type="InterPro" id="IPR003660">
    <property type="entry name" value="HAMP_dom"/>
</dbReference>
<dbReference type="SUPFAM" id="SSF55874">
    <property type="entry name" value="ATPase domain of HSP90 chaperone/DNA topoisomerase II/histidine kinase"/>
    <property type="match status" value="1"/>
</dbReference>
<organism evidence="18 19">
    <name type="scientific">Labrys wisconsinensis</name>
    <dbReference type="NCBI Taxonomy" id="425677"/>
    <lineage>
        <taxon>Bacteria</taxon>
        <taxon>Pseudomonadati</taxon>
        <taxon>Pseudomonadota</taxon>
        <taxon>Alphaproteobacteria</taxon>
        <taxon>Hyphomicrobiales</taxon>
        <taxon>Xanthobacteraceae</taxon>
        <taxon>Labrys</taxon>
    </lineage>
</organism>
<evidence type="ECO:0000256" key="2">
    <source>
        <dbReference type="ARBA" id="ARBA00004429"/>
    </source>
</evidence>
<feature type="transmembrane region" description="Helical" evidence="15">
    <location>
        <begin position="152"/>
        <end position="175"/>
    </location>
</feature>
<evidence type="ECO:0000256" key="12">
    <source>
        <dbReference type="ARBA" id="ARBA00022989"/>
    </source>
</evidence>
<dbReference type="SMART" id="SM00388">
    <property type="entry name" value="HisKA"/>
    <property type="match status" value="1"/>
</dbReference>
<keyword evidence="4" id="KW-1003">Cell membrane</keyword>
<keyword evidence="13" id="KW-0902">Two-component regulatory system</keyword>
<keyword evidence="11" id="KW-0067">ATP-binding</keyword>
<reference evidence="18 19" key="1">
    <citation type="submission" date="2023-07" db="EMBL/GenBank/DDBJ databases">
        <title>Genomic Encyclopedia of Type Strains, Phase IV (KMG-IV): sequencing the most valuable type-strain genomes for metagenomic binning, comparative biology and taxonomic classification.</title>
        <authorList>
            <person name="Goeker M."/>
        </authorList>
    </citation>
    <scope>NUCLEOTIDE SEQUENCE [LARGE SCALE GENOMIC DNA]</scope>
    <source>
        <strain evidence="18 19">DSM 19619</strain>
    </source>
</reference>
<feature type="domain" description="HAMP" evidence="17">
    <location>
        <begin position="176"/>
        <end position="228"/>
    </location>
</feature>
<evidence type="ECO:0000313" key="18">
    <source>
        <dbReference type="EMBL" id="MDQ0474926.1"/>
    </source>
</evidence>
<dbReference type="InterPro" id="IPR003594">
    <property type="entry name" value="HATPase_dom"/>
</dbReference>
<evidence type="ECO:0000259" key="17">
    <source>
        <dbReference type="PROSITE" id="PS50885"/>
    </source>
</evidence>
<evidence type="ECO:0000256" key="1">
    <source>
        <dbReference type="ARBA" id="ARBA00000085"/>
    </source>
</evidence>
<dbReference type="Gene3D" id="1.10.287.130">
    <property type="match status" value="1"/>
</dbReference>
<feature type="transmembrane region" description="Helical" evidence="15">
    <location>
        <begin position="13"/>
        <end position="38"/>
    </location>
</feature>
<evidence type="ECO:0000256" key="3">
    <source>
        <dbReference type="ARBA" id="ARBA00012438"/>
    </source>
</evidence>
<protein>
    <recommendedName>
        <fullName evidence="3">histidine kinase</fullName>
        <ecNumber evidence="3">2.7.13.3</ecNumber>
    </recommendedName>
</protein>
<dbReference type="PROSITE" id="PS50109">
    <property type="entry name" value="HIS_KIN"/>
    <property type="match status" value="1"/>
</dbReference>
<dbReference type="PROSITE" id="PS50885">
    <property type="entry name" value="HAMP"/>
    <property type="match status" value="1"/>
</dbReference>
<evidence type="ECO:0000259" key="16">
    <source>
        <dbReference type="PROSITE" id="PS50109"/>
    </source>
</evidence>
<dbReference type="PRINTS" id="PR00344">
    <property type="entry name" value="BCTRLSENSOR"/>
</dbReference>
<dbReference type="InterPro" id="IPR005467">
    <property type="entry name" value="His_kinase_dom"/>
</dbReference>
<dbReference type="Pfam" id="PF02518">
    <property type="entry name" value="HATPase_c"/>
    <property type="match status" value="1"/>
</dbReference>
<keyword evidence="14 15" id="KW-0472">Membrane</keyword>
<evidence type="ECO:0000256" key="11">
    <source>
        <dbReference type="ARBA" id="ARBA00022840"/>
    </source>
</evidence>
<evidence type="ECO:0000256" key="5">
    <source>
        <dbReference type="ARBA" id="ARBA00022519"/>
    </source>
</evidence>
<dbReference type="InterPro" id="IPR004358">
    <property type="entry name" value="Sig_transdc_His_kin-like_C"/>
</dbReference>